<reference evidence="2 3" key="1">
    <citation type="journal article" date="2014" name="Agronomy (Basel)">
        <title>A Draft Genome Sequence for Ensete ventricosum, the Drought-Tolerant Tree Against Hunger.</title>
        <authorList>
            <person name="Harrison J."/>
            <person name="Moore K.A."/>
            <person name="Paszkiewicz K."/>
            <person name="Jones T."/>
            <person name="Grant M."/>
            <person name="Ambacheew D."/>
            <person name="Muzemil S."/>
            <person name="Studholme D.J."/>
        </authorList>
    </citation>
    <scope>NUCLEOTIDE SEQUENCE [LARGE SCALE GENOMIC DNA]</scope>
</reference>
<gene>
    <name evidence="2" type="ORF">B296_00039894</name>
</gene>
<sequence>MSARQSLWVAESGPWAVVSCSPAHRPVNKLSVGQVGCNPAESIGAIATPSPRGLQSGGCGPPSFPRARPPSTEAQRRGRGLRPTTEAQRPPLDPSGDESGPPPSFLARSQQQRWSLCTCSREGDESHCSITQGEAMEEDSVKYCMEVGPRELDHMFSVTSACGELHLRCFHRSITEPEGRAFGPKPCEACAIAGVEA</sequence>
<accession>A0A426XQ44</accession>
<organism evidence="2 3">
    <name type="scientific">Ensete ventricosum</name>
    <name type="common">Abyssinian banana</name>
    <name type="synonym">Musa ensete</name>
    <dbReference type="NCBI Taxonomy" id="4639"/>
    <lineage>
        <taxon>Eukaryota</taxon>
        <taxon>Viridiplantae</taxon>
        <taxon>Streptophyta</taxon>
        <taxon>Embryophyta</taxon>
        <taxon>Tracheophyta</taxon>
        <taxon>Spermatophyta</taxon>
        <taxon>Magnoliopsida</taxon>
        <taxon>Liliopsida</taxon>
        <taxon>Zingiberales</taxon>
        <taxon>Musaceae</taxon>
        <taxon>Ensete</taxon>
    </lineage>
</organism>
<proteinExistence type="predicted"/>
<comment type="caution">
    <text evidence="2">The sequence shown here is derived from an EMBL/GenBank/DDBJ whole genome shotgun (WGS) entry which is preliminary data.</text>
</comment>
<evidence type="ECO:0000256" key="1">
    <source>
        <dbReference type="SAM" id="MobiDB-lite"/>
    </source>
</evidence>
<evidence type="ECO:0000313" key="2">
    <source>
        <dbReference type="EMBL" id="RRT41561.1"/>
    </source>
</evidence>
<protein>
    <submittedName>
        <fullName evidence="2">Uncharacterized protein</fullName>
    </submittedName>
</protein>
<feature type="region of interest" description="Disordered" evidence="1">
    <location>
        <begin position="46"/>
        <end position="107"/>
    </location>
</feature>
<dbReference type="EMBL" id="AMZH03018485">
    <property type="protein sequence ID" value="RRT41561.1"/>
    <property type="molecule type" value="Genomic_DNA"/>
</dbReference>
<evidence type="ECO:0000313" key="3">
    <source>
        <dbReference type="Proteomes" id="UP000287651"/>
    </source>
</evidence>
<dbReference type="AlphaFoldDB" id="A0A426XQ44"/>
<name>A0A426XQ44_ENSVE</name>
<dbReference type="Proteomes" id="UP000287651">
    <property type="component" value="Unassembled WGS sequence"/>
</dbReference>